<feature type="region of interest" description="Disordered" evidence="1">
    <location>
        <begin position="196"/>
        <end position="229"/>
    </location>
</feature>
<name>A0ABV8A6S6_9DEIO</name>
<evidence type="ECO:0000256" key="1">
    <source>
        <dbReference type="SAM" id="MobiDB-lite"/>
    </source>
</evidence>
<comment type="caution">
    <text evidence="2">The sequence shown here is derived from an EMBL/GenBank/DDBJ whole genome shotgun (WGS) entry which is preliminary data.</text>
</comment>
<proteinExistence type="predicted"/>
<keyword evidence="3" id="KW-1185">Reference proteome</keyword>
<gene>
    <name evidence="2" type="ORF">ACFOPQ_03670</name>
</gene>
<protein>
    <submittedName>
        <fullName evidence="2">Uncharacterized protein</fullName>
    </submittedName>
</protein>
<accession>A0ABV8A6S6</accession>
<evidence type="ECO:0000313" key="2">
    <source>
        <dbReference type="EMBL" id="MFC3859862.1"/>
    </source>
</evidence>
<dbReference type="Proteomes" id="UP001595748">
    <property type="component" value="Unassembled WGS sequence"/>
</dbReference>
<dbReference type="EMBL" id="JBHRZF010000031">
    <property type="protein sequence ID" value="MFC3859862.1"/>
    <property type="molecule type" value="Genomic_DNA"/>
</dbReference>
<dbReference type="RefSeq" id="WP_380076024.1">
    <property type="nucleotide sequence ID" value="NZ_JBHRZF010000031.1"/>
</dbReference>
<sequence>MASASTACASTCCAASGSREGGAAVNRGTALNPPGFLATQDLKDRGWTPALIKRFLGEHDSTRPNGLKMGRRRLPPVKLYREERVFEVEADDTFLAAQAKAADARDRAEQARATRAAKRQALIQDALESFIPTVHPAPLRKGSTRKAREPYQRLLEQVQERLEREIGNVTEKESGQMREGLQERLDSALAQVFEWFPAPGQRETTSSSRKGKVNPGGAKASDWRTWDWD</sequence>
<organism evidence="2 3">
    <name type="scientific">Deinococcus antarcticus</name>
    <dbReference type="NCBI Taxonomy" id="1298767"/>
    <lineage>
        <taxon>Bacteria</taxon>
        <taxon>Thermotogati</taxon>
        <taxon>Deinococcota</taxon>
        <taxon>Deinococci</taxon>
        <taxon>Deinococcales</taxon>
        <taxon>Deinococcaceae</taxon>
        <taxon>Deinococcus</taxon>
    </lineage>
</organism>
<reference evidence="3" key="1">
    <citation type="journal article" date="2019" name="Int. J. Syst. Evol. Microbiol.">
        <title>The Global Catalogue of Microorganisms (GCM) 10K type strain sequencing project: providing services to taxonomists for standard genome sequencing and annotation.</title>
        <authorList>
            <consortium name="The Broad Institute Genomics Platform"/>
            <consortium name="The Broad Institute Genome Sequencing Center for Infectious Disease"/>
            <person name="Wu L."/>
            <person name="Ma J."/>
        </authorList>
    </citation>
    <scope>NUCLEOTIDE SEQUENCE [LARGE SCALE GENOMIC DNA]</scope>
    <source>
        <strain evidence="3">CCTCC AB 2013263</strain>
    </source>
</reference>
<evidence type="ECO:0000313" key="3">
    <source>
        <dbReference type="Proteomes" id="UP001595748"/>
    </source>
</evidence>